<evidence type="ECO:0000313" key="12">
    <source>
        <dbReference type="Proteomes" id="UP001366166"/>
    </source>
</evidence>
<dbReference type="Pfam" id="PF01747">
    <property type="entry name" value="ATP-sulfurylase"/>
    <property type="match status" value="1"/>
</dbReference>
<evidence type="ECO:0000259" key="9">
    <source>
        <dbReference type="Pfam" id="PF01747"/>
    </source>
</evidence>
<dbReference type="GO" id="GO:0000103">
    <property type="term" value="P:sulfate assimilation"/>
    <property type="evidence" value="ECO:0007669"/>
    <property type="project" value="UniProtKB-UniRule"/>
</dbReference>
<proteinExistence type="inferred from homology"/>
<keyword evidence="2 8" id="KW-0808">Transferase</keyword>
<dbReference type="Pfam" id="PF14306">
    <property type="entry name" value="PUA_2"/>
    <property type="match status" value="1"/>
</dbReference>
<comment type="catalytic activity">
    <reaction evidence="7 8">
        <text>sulfate + ATP + H(+) = adenosine 5'-phosphosulfate + diphosphate</text>
        <dbReference type="Rhea" id="RHEA:18133"/>
        <dbReference type="ChEBI" id="CHEBI:15378"/>
        <dbReference type="ChEBI" id="CHEBI:16189"/>
        <dbReference type="ChEBI" id="CHEBI:30616"/>
        <dbReference type="ChEBI" id="CHEBI:33019"/>
        <dbReference type="ChEBI" id="CHEBI:58243"/>
        <dbReference type="EC" id="2.7.7.4"/>
    </reaction>
</comment>
<dbReference type="InterPro" id="IPR020792">
    <property type="entry name" value="SO4_adenylyltransferase_pro"/>
</dbReference>
<dbReference type="Gene3D" id="3.10.400.10">
    <property type="entry name" value="Sulfate adenylyltransferase"/>
    <property type="match status" value="1"/>
</dbReference>
<evidence type="ECO:0000256" key="8">
    <source>
        <dbReference type="HAMAP-Rule" id="MF_00066"/>
    </source>
</evidence>
<comment type="pathway">
    <text evidence="1 8">Sulfur metabolism; hydrogen sulfide biosynthesis; sulfite from sulfate: step 1/3.</text>
</comment>
<dbReference type="EC" id="2.7.7.4" evidence="8"/>
<sequence>MALIEPHGGGNLKPLFVMDEAQRADLAKEALTLPSIVISSAAAGNAVMLGGGYFTPLEGFMNKADALGVATDLKTASGLFWPTPVLNMVEDAGAIKAGDRIALRDPNVAGNPVLAIQDVKAVETFTDDEMALMTQKVYRTDDMAHPGVKAFNTVGKTCISGPIKVLNYSYFEKDFPGTFRTAYQIREEMEKLGWSKVVAFQTRNPMHRAHEELCRMAYNDLKCDGILIHMLLGKLKAGDIPADVRDACIRKMVELYFEPNTVLVTGYGFDMLYAGPREAVLHAVFRQNTGCTHLIVGRDHAGVGDYYGGFDAQTIFDEEVPAGALKIEIYRADHTAYSKVLNKVIMMKDAPEGHTKEDFVLLSGTKVREMLGQGIAPPPEFSRPEVAKILMDYYQIVDKK</sequence>
<dbReference type="InterPro" id="IPR024951">
    <property type="entry name" value="Sulfurylase_cat_dom"/>
</dbReference>
<evidence type="ECO:0000256" key="1">
    <source>
        <dbReference type="ARBA" id="ARBA00005048"/>
    </source>
</evidence>
<dbReference type="SUPFAM" id="SSF52374">
    <property type="entry name" value="Nucleotidylyl transferase"/>
    <property type="match status" value="1"/>
</dbReference>
<evidence type="ECO:0000256" key="2">
    <source>
        <dbReference type="ARBA" id="ARBA00022679"/>
    </source>
</evidence>
<dbReference type="InterPro" id="IPR025980">
    <property type="entry name" value="ATP-Sase_PUA-like_dom"/>
</dbReference>
<name>A0AAU9EIZ4_9BACT</name>
<keyword evidence="3 8" id="KW-0548">Nucleotidyltransferase</keyword>
<dbReference type="SUPFAM" id="SSF88697">
    <property type="entry name" value="PUA domain-like"/>
    <property type="match status" value="1"/>
</dbReference>
<dbReference type="RefSeq" id="WP_338604762.1">
    <property type="nucleotide sequence ID" value="NZ_AP028679.1"/>
</dbReference>
<dbReference type="InterPro" id="IPR015947">
    <property type="entry name" value="PUA-like_sf"/>
</dbReference>
<dbReference type="EMBL" id="AP028679">
    <property type="protein sequence ID" value="BEQ13254.1"/>
    <property type="molecule type" value="Genomic_DNA"/>
</dbReference>
<evidence type="ECO:0000256" key="7">
    <source>
        <dbReference type="ARBA" id="ARBA00049370"/>
    </source>
</evidence>
<dbReference type="PANTHER" id="PTHR43509">
    <property type="match status" value="1"/>
</dbReference>
<evidence type="ECO:0000256" key="3">
    <source>
        <dbReference type="ARBA" id="ARBA00022695"/>
    </source>
</evidence>
<dbReference type="Proteomes" id="UP001366166">
    <property type="component" value="Chromosome"/>
</dbReference>
<evidence type="ECO:0000256" key="4">
    <source>
        <dbReference type="ARBA" id="ARBA00022741"/>
    </source>
</evidence>
<dbReference type="Gene3D" id="3.40.50.620">
    <property type="entry name" value="HUPs"/>
    <property type="match status" value="1"/>
</dbReference>
<keyword evidence="5 8" id="KW-0067">ATP-binding</keyword>
<comment type="similarity">
    <text evidence="6 8">Belongs to the sulfate adenylyltransferase family.</text>
</comment>
<organism evidence="11 12">
    <name type="scientific">Desulfoferula mesophila</name>
    <dbReference type="NCBI Taxonomy" id="3058419"/>
    <lineage>
        <taxon>Bacteria</taxon>
        <taxon>Pseudomonadati</taxon>
        <taxon>Thermodesulfobacteriota</taxon>
        <taxon>Desulfarculia</taxon>
        <taxon>Desulfarculales</taxon>
        <taxon>Desulfarculaceae</taxon>
        <taxon>Desulfoferula</taxon>
    </lineage>
</organism>
<dbReference type="KEGG" id="dmp:FAK_03200"/>
<evidence type="ECO:0000259" key="10">
    <source>
        <dbReference type="Pfam" id="PF14306"/>
    </source>
</evidence>
<keyword evidence="4 8" id="KW-0547">Nucleotide-binding</keyword>
<dbReference type="PANTHER" id="PTHR43509:SF1">
    <property type="entry name" value="SULFATE ADENYLYLTRANSFERASE"/>
    <property type="match status" value="1"/>
</dbReference>
<accession>A0AAU9EIZ4</accession>
<dbReference type="GO" id="GO:0004781">
    <property type="term" value="F:sulfate adenylyltransferase (ATP) activity"/>
    <property type="evidence" value="ECO:0007669"/>
    <property type="project" value="UniProtKB-UniRule"/>
</dbReference>
<dbReference type="GO" id="GO:0005524">
    <property type="term" value="F:ATP binding"/>
    <property type="evidence" value="ECO:0007669"/>
    <property type="project" value="UniProtKB-KW"/>
</dbReference>
<protein>
    <recommendedName>
        <fullName evidence="8">Sulfate adenylyltransferase</fullName>
        <ecNumber evidence="8">2.7.7.4</ecNumber>
    </recommendedName>
    <alternativeName>
        <fullName evidence="8">ATP-sulfurylase</fullName>
    </alternativeName>
    <alternativeName>
        <fullName evidence="8">Sulfate adenylate transferase</fullName>
        <shortName evidence="8">SAT</shortName>
    </alternativeName>
</protein>
<evidence type="ECO:0000313" key="11">
    <source>
        <dbReference type="EMBL" id="BEQ13254.1"/>
    </source>
</evidence>
<feature type="domain" description="ATP-sulfurylase PUA-like" evidence="10">
    <location>
        <begin position="4"/>
        <end position="167"/>
    </location>
</feature>
<dbReference type="CDD" id="cd00517">
    <property type="entry name" value="ATPS"/>
    <property type="match status" value="1"/>
</dbReference>
<evidence type="ECO:0000256" key="5">
    <source>
        <dbReference type="ARBA" id="ARBA00022840"/>
    </source>
</evidence>
<dbReference type="InterPro" id="IPR002650">
    <property type="entry name" value="Sulphate_adenylyltransferase"/>
</dbReference>
<dbReference type="AlphaFoldDB" id="A0AAU9EIZ4"/>
<keyword evidence="12" id="KW-1185">Reference proteome</keyword>
<dbReference type="NCBIfam" id="TIGR00339">
    <property type="entry name" value="sopT"/>
    <property type="match status" value="1"/>
</dbReference>
<dbReference type="InterPro" id="IPR014729">
    <property type="entry name" value="Rossmann-like_a/b/a_fold"/>
</dbReference>
<dbReference type="HAMAP" id="MF_00066">
    <property type="entry name" value="Sulf_adenylyltr"/>
    <property type="match status" value="1"/>
</dbReference>
<gene>
    <name evidence="8 11" type="primary">sat</name>
    <name evidence="11" type="ORF">FAK_03200</name>
</gene>
<feature type="domain" description="Sulphate adenylyltransferase catalytic" evidence="9">
    <location>
        <begin position="181"/>
        <end position="392"/>
    </location>
</feature>
<dbReference type="GO" id="GO:0070814">
    <property type="term" value="P:hydrogen sulfide biosynthetic process"/>
    <property type="evidence" value="ECO:0007669"/>
    <property type="project" value="UniProtKB-UniRule"/>
</dbReference>
<evidence type="ECO:0000256" key="6">
    <source>
        <dbReference type="ARBA" id="ARBA00037980"/>
    </source>
</evidence>
<reference evidence="12" key="1">
    <citation type="journal article" date="2023" name="Arch. Microbiol.">
        <title>Desulfoferula mesophilus gen. nov. sp. nov., a mesophilic sulfate-reducing bacterium isolated from a brackish lake sediment.</title>
        <authorList>
            <person name="Watanabe T."/>
            <person name="Yabe T."/>
            <person name="Tsuji J.M."/>
            <person name="Fukui M."/>
        </authorList>
    </citation>
    <scope>NUCLEOTIDE SEQUENCE [LARGE SCALE GENOMIC DNA]</scope>
    <source>
        <strain evidence="12">12FAK</strain>
    </source>
</reference>